<dbReference type="EMBL" id="MIEK01000045">
    <property type="protein sequence ID" value="OEH81506.1"/>
    <property type="molecule type" value="Genomic_DNA"/>
</dbReference>
<evidence type="ECO:0000313" key="2">
    <source>
        <dbReference type="EMBL" id="OEH81506.1"/>
    </source>
</evidence>
<dbReference type="STRING" id="762845.BCR26_04495"/>
<comment type="caution">
    <text evidence="2">The sequence shown here is derived from an EMBL/GenBank/DDBJ whole genome shotgun (WGS) entry which is preliminary data.</text>
</comment>
<evidence type="ECO:0000256" key="1">
    <source>
        <dbReference type="SAM" id="Phobius"/>
    </source>
</evidence>
<feature type="transmembrane region" description="Helical" evidence="1">
    <location>
        <begin position="65"/>
        <end position="87"/>
    </location>
</feature>
<dbReference type="Proteomes" id="UP000095256">
    <property type="component" value="Unassembled WGS sequence"/>
</dbReference>
<gene>
    <name evidence="2" type="ORF">BCR26_04495</name>
</gene>
<sequence length="197" mass="22765">MKKRYIAIYNGEEGTKSIFFDNLAKKLVVVEINSGKGKTSIISGFLGILVYYLFGNMLFKLSIDSLVLVLLIVFSGMIGGFLFNIVINRIANSDNNKLEYILNIDDEELEKYMNEGKKQLRKYIWMLFFLIVMLCVCLVPLYSNYYSVLLLFSALFFSTIVFLFIGVVSPLKRMSAYRYIKKNKELLFFNIKGEIHS</sequence>
<feature type="transmembrane region" description="Helical" evidence="1">
    <location>
        <begin position="123"/>
        <end position="142"/>
    </location>
</feature>
<organism evidence="2 3">
    <name type="scientific">Enterococcus rivorum</name>
    <dbReference type="NCBI Taxonomy" id="762845"/>
    <lineage>
        <taxon>Bacteria</taxon>
        <taxon>Bacillati</taxon>
        <taxon>Bacillota</taxon>
        <taxon>Bacilli</taxon>
        <taxon>Lactobacillales</taxon>
        <taxon>Enterococcaceae</taxon>
        <taxon>Enterococcus</taxon>
    </lineage>
</organism>
<keyword evidence="1" id="KW-0472">Membrane</keyword>
<dbReference type="OrthoDB" id="2185960at2"/>
<evidence type="ECO:0008006" key="4">
    <source>
        <dbReference type="Google" id="ProtNLM"/>
    </source>
</evidence>
<proteinExistence type="predicted"/>
<dbReference type="AlphaFoldDB" id="A0A1E5KUF5"/>
<reference evidence="2 3" key="1">
    <citation type="submission" date="2016-09" db="EMBL/GenBank/DDBJ databases">
        <authorList>
            <person name="Capua I."/>
            <person name="De Benedictis P."/>
            <person name="Joannis T."/>
            <person name="Lombin L.H."/>
            <person name="Cattoli G."/>
        </authorList>
    </citation>
    <scope>NUCLEOTIDE SEQUENCE [LARGE SCALE GENOMIC DNA]</scope>
    <source>
        <strain evidence="2 3">LMG 25899</strain>
    </source>
</reference>
<accession>A0A1E5KUF5</accession>
<keyword evidence="1" id="KW-1133">Transmembrane helix</keyword>
<evidence type="ECO:0000313" key="3">
    <source>
        <dbReference type="Proteomes" id="UP000095256"/>
    </source>
</evidence>
<keyword evidence="3" id="KW-1185">Reference proteome</keyword>
<keyword evidence="1" id="KW-0812">Transmembrane</keyword>
<dbReference type="RefSeq" id="WP_069699558.1">
    <property type="nucleotide sequence ID" value="NZ_JAGGMA010000027.1"/>
</dbReference>
<feature type="transmembrane region" description="Helical" evidence="1">
    <location>
        <begin position="148"/>
        <end position="171"/>
    </location>
</feature>
<name>A0A1E5KUF5_9ENTE</name>
<protein>
    <recommendedName>
        <fullName evidence="4">Tandem five-TM protein</fullName>
    </recommendedName>
</protein>
<feature type="transmembrane region" description="Helical" evidence="1">
    <location>
        <begin position="41"/>
        <end position="59"/>
    </location>
</feature>